<name>A0A0P8BPR5_9CYAN</name>
<dbReference type="EMBL" id="LJZR01000009">
    <property type="protein sequence ID" value="KPQ35935.1"/>
    <property type="molecule type" value="Genomic_DNA"/>
</dbReference>
<reference evidence="2 3" key="1">
    <citation type="submission" date="2015-09" db="EMBL/GenBank/DDBJ databases">
        <title>Identification and resolution of microdiversity through metagenomic sequencing of parallel consortia.</title>
        <authorList>
            <person name="Nelson W.C."/>
            <person name="Romine M.F."/>
            <person name="Lindemann S.R."/>
        </authorList>
    </citation>
    <scope>NUCLEOTIDE SEQUENCE [LARGE SCALE GENOMIC DNA]</scope>
    <source>
        <strain evidence="2">Ana</strain>
    </source>
</reference>
<comment type="caution">
    <text evidence="2">The sequence shown here is derived from an EMBL/GenBank/DDBJ whole genome shotgun (WGS) entry which is preliminary data.</text>
</comment>
<proteinExistence type="predicted"/>
<sequence>MALEGLKSLIKGLEDQESWKAQKQFRLVLLHWPKSVGFAVARVTRPVGIQRGSLYVATATATWAQTLSYERLTILHKLNRYQRLPLKGIRFSTAQWTHRNSTSDPNKPPENNSDLPSMSPGQDNNPQAKGRLANHPSYIGDIPHLPKSAVATPEKAFEQWASMMQKMQTHQALCPRCRCHCPQGELKRWAICALCAAKQWQN</sequence>
<dbReference type="AlphaFoldDB" id="A0A0P8BPR5"/>
<dbReference type="STRING" id="1666911.HLUCCA11_08550"/>
<dbReference type="Pfam" id="PF05258">
    <property type="entry name" value="DciA"/>
    <property type="match status" value="1"/>
</dbReference>
<dbReference type="PANTHER" id="PTHR36456:SF1">
    <property type="entry name" value="UPF0232 PROTEIN SCO3875"/>
    <property type="match status" value="1"/>
</dbReference>
<organism evidence="2 3">
    <name type="scientific">Phormidesmis priestleyi Ana</name>
    <dbReference type="NCBI Taxonomy" id="1666911"/>
    <lineage>
        <taxon>Bacteria</taxon>
        <taxon>Bacillati</taxon>
        <taxon>Cyanobacteriota</taxon>
        <taxon>Cyanophyceae</taxon>
        <taxon>Leptolyngbyales</taxon>
        <taxon>Leptolyngbyaceae</taxon>
        <taxon>Phormidesmis</taxon>
    </lineage>
</organism>
<feature type="compositionally biased region" description="Polar residues" evidence="1">
    <location>
        <begin position="95"/>
        <end position="127"/>
    </location>
</feature>
<protein>
    <submittedName>
        <fullName evidence="2">Zn-ribbon-containing protein</fullName>
    </submittedName>
</protein>
<evidence type="ECO:0000256" key="1">
    <source>
        <dbReference type="SAM" id="MobiDB-lite"/>
    </source>
</evidence>
<gene>
    <name evidence="2" type="ORF">HLUCCA11_08550</name>
</gene>
<feature type="region of interest" description="Disordered" evidence="1">
    <location>
        <begin position="95"/>
        <end position="137"/>
    </location>
</feature>
<evidence type="ECO:0000313" key="2">
    <source>
        <dbReference type="EMBL" id="KPQ35935.1"/>
    </source>
</evidence>
<dbReference type="PANTHER" id="PTHR36456">
    <property type="entry name" value="UPF0232 PROTEIN SCO3875"/>
    <property type="match status" value="1"/>
</dbReference>
<evidence type="ECO:0000313" key="3">
    <source>
        <dbReference type="Proteomes" id="UP000050465"/>
    </source>
</evidence>
<accession>A0A0P8BPR5</accession>
<dbReference type="Proteomes" id="UP000050465">
    <property type="component" value="Unassembled WGS sequence"/>
</dbReference>
<dbReference type="InterPro" id="IPR007922">
    <property type="entry name" value="DciA-like"/>
</dbReference>